<organism evidence="1 2">
    <name type="scientific">Tritrichomonas musculus</name>
    <dbReference type="NCBI Taxonomy" id="1915356"/>
    <lineage>
        <taxon>Eukaryota</taxon>
        <taxon>Metamonada</taxon>
        <taxon>Parabasalia</taxon>
        <taxon>Tritrichomonadida</taxon>
        <taxon>Tritrichomonadidae</taxon>
        <taxon>Tritrichomonas</taxon>
    </lineage>
</organism>
<accession>A0ABR2L6A6</accession>
<name>A0ABR2L6A6_9EUKA</name>
<proteinExistence type="predicted"/>
<dbReference type="Proteomes" id="UP001470230">
    <property type="component" value="Unassembled WGS sequence"/>
</dbReference>
<evidence type="ECO:0000313" key="1">
    <source>
        <dbReference type="EMBL" id="KAK8898884.1"/>
    </source>
</evidence>
<comment type="caution">
    <text evidence="1">The sequence shown here is derived from an EMBL/GenBank/DDBJ whole genome shotgun (WGS) entry which is preliminary data.</text>
</comment>
<keyword evidence="2" id="KW-1185">Reference proteome</keyword>
<dbReference type="EMBL" id="JAPFFF010000001">
    <property type="protein sequence ID" value="KAK8898884.1"/>
    <property type="molecule type" value="Genomic_DNA"/>
</dbReference>
<gene>
    <name evidence="1" type="ORF">M9Y10_001176</name>
</gene>
<evidence type="ECO:0000313" key="2">
    <source>
        <dbReference type="Proteomes" id="UP001470230"/>
    </source>
</evidence>
<sequence length="62" mass="7199">MKEIFEQYSWVQIFNCDEAFWRVSQGGDYTWAEIGSTDITVRGNDEKDRFTVLCTIDAKGNL</sequence>
<protein>
    <submittedName>
        <fullName evidence="1">Uncharacterized protein</fullName>
    </submittedName>
</protein>
<reference evidence="1 2" key="1">
    <citation type="submission" date="2024-04" db="EMBL/GenBank/DDBJ databases">
        <title>Tritrichomonas musculus Genome.</title>
        <authorList>
            <person name="Alves-Ferreira E."/>
            <person name="Grigg M."/>
            <person name="Lorenzi H."/>
            <person name="Galac M."/>
        </authorList>
    </citation>
    <scope>NUCLEOTIDE SEQUENCE [LARGE SCALE GENOMIC DNA]</scope>
    <source>
        <strain evidence="1 2">EAF2021</strain>
    </source>
</reference>